<keyword evidence="2" id="KW-1185">Reference proteome</keyword>
<dbReference type="AlphaFoldDB" id="W7X7T8"/>
<gene>
    <name evidence="1" type="ORF">TTHERM_000348349</name>
</gene>
<dbReference type="EMBL" id="GG662523">
    <property type="protein sequence ID" value="EWS72488.1"/>
    <property type="molecule type" value="Genomic_DNA"/>
</dbReference>
<dbReference type="RefSeq" id="XP_012654985.1">
    <property type="nucleotide sequence ID" value="XM_012799531.1"/>
</dbReference>
<proteinExistence type="predicted"/>
<dbReference type="Proteomes" id="UP000009168">
    <property type="component" value="Unassembled WGS sequence"/>
</dbReference>
<dbReference type="KEGG" id="tet:TTHERM_000348349"/>
<protein>
    <submittedName>
        <fullName evidence="1">Uncharacterized protein</fullName>
    </submittedName>
</protein>
<evidence type="ECO:0000313" key="2">
    <source>
        <dbReference type="Proteomes" id="UP000009168"/>
    </source>
</evidence>
<name>W7X7T8_TETTS</name>
<accession>W7X7T8</accession>
<organism evidence="1 2">
    <name type="scientific">Tetrahymena thermophila (strain SB210)</name>
    <dbReference type="NCBI Taxonomy" id="312017"/>
    <lineage>
        <taxon>Eukaryota</taxon>
        <taxon>Sar</taxon>
        <taxon>Alveolata</taxon>
        <taxon>Ciliophora</taxon>
        <taxon>Intramacronucleata</taxon>
        <taxon>Oligohymenophorea</taxon>
        <taxon>Hymenostomatida</taxon>
        <taxon>Tetrahymenina</taxon>
        <taxon>Tetrahymenidae</taxon>
        <taxon>Tetrahymena</taxon>
    </lineage>
</organism>
<evidence type="ECO:0000313" key="1">
    <source>
        <dbReference type="EMBL" id="EWS72488.1"/>
    </source>
</evidence>
<dbReference type="InParanoid" id="W7X7T8"/>
<sequence>MVNQQTIIKKRKKNQQEIKKYINIIKQMVKNTLKKQVVNRLRNQPKNLNQNHQKIFNKKFYVQQQFQIYKVNEIERTNKTHFQIDIFNQQKQIYIYIYTLKIFIIKKKYYFRQEYIESKQNQNKI</sequence>
<dbReference type="GeneID" id="24438552"/>
<reference evidence="2" key="1">
    <citation type="journal article" date="2006" name="PLoS Biol.">
        <title>Macronuclear genome sequence of the ciliate Tetrahymena thermophila, a model eukaryote.</title>
        <authorList>
            <person name="Eisen J.A."/>
            <person name="Coyne R.S."/>
            <person name="Wu M."/>
            <person name="Wu D."/>
            <person name="Thiagarajan M."/>
            <person name="Wortman J.R."/>
            <person name="Badger J.H."/>
            <person name="Ren Q."/>
            <person name="Amedeo P."/>
            <person name="Jones K.M."/>
            <person name="Tallon L.J."/>
            <person name="Delcher A.L."/>
            <person name="Salzberg S.L."/>
            <person name="Silva J.C."/>
            <person name="Haas B.J."/>
            <person name="Majoros W.H."/>
            <person name="Farzad M."/>
            <person name="Carlton J.M."/>
            <person name="Smith R.K. Jr."/>
            <person name="Garg J."/>
            <person name="Pearlman R.E."/>
            <person name="Karrer K.M."/>
            <person name="Sun L."/>
            <person name="Manning G."/>
            <person name="Elde N.C."/>
            <person name="Turkewitz A.P."/>
            <person name="Asai D.J."/>
            <person name="Wilkes D.E."/>
            <person name="Wang Y."/>
            <person name="Cai H."/>
            <person name="Collins K."/>
            <person name="Stewart B.A."/>
            <person name="Lee S.R."/>
            <person name="Wilamowska K."/>
            <person name="Weinberg Z."/>
            <person name="Ruzzo W.L."/>
            <person name="Wloga D."/>
            <person name="Gaertig J."/>
            <person name="Frankel J."/>
            <person name="Tsao C.-C."/>
            <person name="Gorovsky M.A."/>
            <person name="Keeling P.J."/>
            <person name="Waller R.F."/>
            <person name="Patron N.J."/>
            <person name="Cherry J.M."/>
            <person name="Stover N.A."/>
            <person name="Krieger C.J."/>
            <person name="del Toro C."/>
            <person name="Ryder H.F."/>
            <person name="Williamson S.C."/>
            <person name="Barbeau R.A."/>
            <person name="Hamilton E.P."/>
            <person name="Orias E."/>
        </authorList>
    </citation>
    <scope>NUCLEOTIDE SEQUENCE [LARGE SCALE GENOMIC DNA]</scope>
    <source>
        <strain evidence="2">SB210</strain>
    </source>
</reference>